<evidence type="ECO:0000313" key="1">
    <source>
        <dbReference type="Proteomes" id="UP001318040"/>
    </source>
</evidence>
<sequence>MRRQYVEKFDKIQAEPCETKGAQDGAEEKIGMMTLEETSDKNVIMVLRHLQQIASNHKDIQIIADTYVDTICFAIDEFNHMMVKVKQDIIKPKEALEYFATQFPELDEKCKQIFSNYDSNLNELCNLKNKTQDEINNCKKIYGLSAIMTKQTEALANERVEGCVSVARKAGGVAVKSGCIGAAGGGTIVLSAVGAKVAGASAVAASVAEVAATTGAIIAGGAAVATGAALVAGGGALALGLGVKVVHLWSKRSEVDIQQEKKQWKATEAHFSQLNEQIIQIKGVIGQEKSCLEEVNLRLESIVKQIKSAKGSQEMVRVSLERQSKEVINLMGKCDKYKKLRMQTENTINPENAVCTTHRHNRRGEDC</sequence>
<evidence type="ECO:0000313" key="2">
    <source>
        <dbReference type="RefSeq" id="XP_032833165.1"/>
    </source>
</evidence>
<dbReference type="RefSeq" id="XP_032833165.1">
    <property type="nucleotide sequence ID" value="XM_032977274.1"/>
</dbReference>
<organism evidence="1 2">
    <name type="scientific">Petromyzon marinus</name>
    <name type="common">Sea lamprey</name>
    <dbReference type="NCBI Taxonomy" id="7757"/>
    <lineage>
        <taxon>Eukaryota</taxon>
        <taxon>Metazoa</taxon>
        <taxon>Chordata</taxon>
        <taxon>Craniata</taxon>
        <taxon>Vertebrata</taxon>
        <taxon>Cyclostomata</taxon>
        <taxon>Hyperoartia</taxon>
        <taxon>Petromyzontiformes</taxon>
        <taxon>Petromyzontidae</taxon>
        <taxon>Petromyzon</taxon>
    </lineage>
</organism>
<dbReference type="AlphaFoldDB" id="A0AAJ7XG73"/>
<protein>
    <submittedName>
        <fullName evidence="2">Uncharacterized protein LOC116955922</fullName>
    </submittedName>
</protein>
<reference evidence="2" key="1">
    <citation type="submission" date="2025-08" db="UniProtKB">
        <authorList>
            <consortium name="RefSeq"/>
        </authorList>
    </citation>
    <scope>IDENTIFICATION</scope>
    <source>
        <tissue evidence="2">Sperm</tissue>
    </source>
</reference>
<gene>
    <name evidence="2" type="primary">LOC116955922</name>
</gene>
<proteinExistence type="predicted"/>
<accession>A0AAJ7XG73</accession>
<dbReference type="KEGG" id="pmrn:116955922"/>
<name>A0AAJ7XG73_PETMA</name>
<keyword evidence="1" id="KW-1185">Reference proteome</keyword>
<dbReference type="Proteomes" id="UP001318040">
    <property type="component" value="Chromosome 3"/>
</dbReference>